<organism evidence="1 2">
    <name type="scientific">Faecalicatena orotica</name>
    <dbReference type="NCBI Taxonomy" id="1544"/>
    <lineage>
        <taxon>Bacteria</taxon>
        <taxon>Bacillati</taxon>
        <taxon>Bacillota</taxon>
        <taxon>Clostridia</taxon>
        <taxon>Lachnospirales</taxon>
        <taxon>Lachnospiraceae</taxon>
        <taxon>Faecalicatena</taxon>
    </lineage>
</organism>
<sequence length="345" mass="39149">MQVFFDCSLWMEQGEEECSCIQPVNARFRAGGLDRVIPAVYCFEEGIVFDILTVMDERVMKEYRDRYAECEEKPEELSDARILEITQNNPYHNVDIACIWLNGCCEKEEIAYSSTGYDPEYTGEMEKRVVLRIKEAYPEYLENENCFFCQRVSLKTQEDWTKHVLTEIRIQTRELRRTEVLDLEMEVKPGGEGRGTFVHPLTGARHEVVIYDIELAELPGIRPFYAGKAYVVPELSGEEHILFDSNLRFEDSGPDGCKEEGDLSVIGGSEGPAAVFIAAKRGGDGPVSVFLAGKTKVGESENGSQPVCCFSRPVRPGVEEHIVFRIIGLERVTAQEELIQVYQMR</sequence>
<comment type="caution">
    <text evidence="1">The sequence shown here is derived from an EMBL/GenBank/DDBJ whole genome shotgun (WGS) entry which is preliminary data.</text>
</comment>
<accession>A0A2Y9BII5</accession>
<gene>
    <name evidence="1" type="ORF">A8806_11521</name>
</gene>
<dbReference type="OrthoDB" id="2049136at2"/>
<evidence type="ECO:0000313" key="2">
    <source>
        <dbReference type="Proteomes" id="UP000245845"/>
    </source>
</evidence>
<dbReference type="Proteomes" id="UP000245845">
    <property type="component" value="Unassembled WGS sequence"/>
</dbReference>
<proteinExistence type="predicted"/>
<evidence type="ECO:0000313" key="1">
    <source>
        <dbReference type="EMBL" id="PWJ23087.1"/>
    </source>
</evidence>
<keyword evidence="2" id="KW-1185">Reference proteome</keyword>
<name>A0A2Y9BII5_9FIRM</name>
<reference evidence="1 2" key="1">
    <citation type="submission" date="2018-05" db="EMBL/GenBank/DDBJ databases">
        <title>The Hungate 1000. A catalogue of reference genomes from the rumen microbiome.</title>
        <authorList>
            <person name="Kelly W."/>
        </authorList>
    </citation>
    <scope>NUCLEOTIDE SEQUENCE [LARGE SCALE GENOMIC DNA]</scope>
    <source>
        <strain evidence="1 2">NLAE-zl-C242</strain>
    </source>
</reference>
<dbReference type="RefSeq" id="WP_109733083.1">
    <property type="nucleotide sequence ID" value="NZ_BAAACK010000024.1"/>
</dbReference>
<protein>
    <submittedName>
        <fullName evidence="1">Uncharacterized protein</fullName>
    </submittedName>
</protein>
<dbReference type="EMBL" id="QGDL01000015">
    <property type="protein sequence ID" value="PWJ23087.1"/>
    <property type="molecule type" value="Genomic_DNA"/>
</dbReference>
<dbReference type="AlphaFoldDB" id="A0A2Y9BII5"/>